<evidence type="ECO:0000259" key="5">
    <source>
        <dbReference type="PROSITE" id="PS51900"/>
    </source>
</evidence>
<dbReference type="SUPFAM" id="SSF56349">
    <property type="entry name" value="DNA breaking-rejoining enzymes"/>
    <property type="match status" value="1"/>
</dbReference>
<feature type="domain" description="Core-binding (CB)" evidence="5">
    <location>
        <begin position="17"/>
        <end position="110"/>
    </location>
</feature>
<evidence type="ECO:0000313" key="6">
    <source>
        <dbReference type="EMBL" id="WZW56711.1"/>
    </source>
</evidence>
<dbReference type="PROSITE" id="PS51900">
    <property type="entry name" value="CB"/>
    <property type="match status" value="1"/>
</dbReference>
<evidence type="ECO:0000256" key="3">
    <source>
        <dbReference type="ARBA" id="ARBA00023172"/>
    </source>
</evidence>
<evidence type="ECO:0000256" key="2">
    <source>
        <dbReference type="ARBA" id="ARBA00023125"/>
    </source>
</evidence>
<dbReference type="InterPro" id="IPR044068">
    <property type="entry name" value="CB"/>
</dbReference>
<accession>A0ABZ3BNW6</accession>
<keyword evidence="1" id="KW-0229">DNA integration</keyword>
<name>A0ABZ3BNW6_BURPY</name>
<dbReference type="Gene3D" id="1.10.443.10">
    <property type="entry name" value="Intergrase catalytic core"/>
    <property type="match status" value="1"/>
</dbReference>
<sequence>MPKIICIIFGMRKQNSHTFSEVVVGWLHSKSALADVTRTAYKGEVNRLAEHFAHAGIRHVRAVTREAWWDYLNSLDGRRPHIDTKRSKGLSHGSIQQARRISRDFFMWALDEKIIDWLPRLPESPSATAQRRDPRAHTNPRCDIDSVLAGILLGEAKAEDIRECRAHVTFNLVFWGALKPATLAKLRVRDLTRSSAIDAGSANGHRVELPEHVVRQWKRYSQLRRRVFGKAPLESAPLISHLDSEDAISAWGIWSIFHEWEKSRRTHEDLNVTPRTLRSAYLDLLCSSSEQTLRWAYTHGGVRDRRVQVDTEAIPQGIVTEAHDQILLYLKAV</sequence>
<keyword evidence="7" id="KW-1185">Reference proteome</keyword>
<keyword evidence="3" id="KW-0233">DNA recombination</keyword>
<dbReference type="Gene3D" id="1.10.150.130">
    <property type="match status" value="1"/>
</dbReference>
<proteinExistence type="predicted"/>
<keyword evidence="2 4" id="KW-0238">DNA-binding</keyword>
<protein>
    <recommendedName>
        <fullName evidence="5">Core-binding (CB) domain-containing protein</fullName>
    </recommendedName>
</protein>
<dbReference type="Proteomes" id="UP001484179">
    <property type="component" value="Chromosome 2"/>
</dbReference>
<evidence type="ECO:0000256" key="4">
    <source>
        <dbReference type="PROSITE-ProRule" id="PRU01248"/>
    </source>
</evidence>
<evidence type="ECO:0000313" key="7">
    <source>
        <dbReference type="Proteomes" id="UP001484179"/>
    </source>
</evidence>
<gene>
    <name evidence="6" type="ORF">WN985_29925</name>
</gene>
<dbReference type="EMBL" id="CP150850">
    <property type="protein sequence ID" value="WZW56711.1"/>
    <property type="molecule type" value="Genomic_DNA"/>
</dbReference>
<dbReference type="InterPro" id="IPR013762">
    <property type="entry name" value="Integrase-like_cat_sf"/>
</dbReference>
<dbReference type="InterPro" id="IPR011010">
    <property type="entry name" value="DNA_brk_join_enz"/>
</dbReference>
<reference evidence="6 7" key="1">
    <citation type="submission" date="2024-04" db="EMBL/GenBank/DDBJ databases">
        <title>Biological Control Activity of Plant Growth Promoting Rhizobacteria Burkholderia pyrrocinia BX1 against Tobacco black shank Introduction Tobacco black shank (TBS) caused by the oomycete Phytophthora. nicotianae (P. nicotianae) has become a destructive soil.</title>
        <authorList>
            <person name="Liu X."/>
            <person name="Shu C."/>
        </authorList>
    </citation>
    <scope>NUCLEOTIDE SEQUENCE [LARGE SCALE GENOMIC DNA]</scope>
    <source>
        <strain evidence="6 7">BX1</strain>
    </source>
</reference>
<dbReference type="RefSeq" id="WP_342310566.1">
    <property type="nucleotide sequence ID" value="NZ_CP150850.1"/>
</dbReference>
<organism evidence="6 7">
    <name type="scientific">Burkholderia pyrrocinia</name>
    <name type="common">Pseudomonas pyrrocinia</name>
    <dbReference type="NCBI Taxonomy" id="60550"/>
    <lineage>
        <taxon>Bacteria</taxon>
        <taxon>Pseudomonadati</taxon>
        <taxon>Pseudomonadota</taxon>
        <taxon>Betaproteobacteria</taxon>
        <taxon>Burkholderiales</taxon>
        <taxon>Burkholderiaceae</taxon>
        <taxon>Burkholderia</taxon>
        <taxon>Burkholderia cepacia complex</taxon>
    </lineage>
</organism>
<evidence type="ECO:0000256" key="1">
    <source>
        <dbReference type="ARBA" id="ARBA00022908"/>
    </source>
</evidence>
<dbReference type="InterPro" id="IPR010998">
    <property type="entry name" value="Integrase_recombinase_N"/>
</dbReference>